<evidence type="ECO:0000256" key="1">
    <source>
        <dbReference type="SAM" id="MobiDB-lite"/>
    </source>
</evidence>
<keyword evidence="3" id="KW-1185">Reference proteome</keyword>
<proteinExistence type="predicted"/>
<dbReference type="Proteomes" id="UP000092583">
    <property type="component" value="Unassembled WGS sequence"/>
</dbReference>
<dbReference type="EMBL" id="KI669468">
    <property type="protein sequence ID" value="OCF54986.1"/>
    <property type="molecule type" value="Genomic_DNA"/>
</dbReference>
<reference evidence="3" key="2">
    <citation type="submission" date="2013-12" db="EMBL/GenBank/DDBJ databases">
        <title>Evolution of pathogenesis and genome organization in the Tremellales.</title>
        <authorList>
            <person name="Cuomo C."/>
            <person name="Litvintseva A."/>
            <person name="Heitman J."/>
            <person name="Chen Y."/>
            <person name="Sun S."/>
            <person name="Springer D."/>
            <person name="Dromer F."/>
            <person name="Young S."/>
            <person name="Zeng Q."/>
            <person name="Chapman S."/>
            <person name="Gujja S."/>
            <person name="Saif S."/>
            <person name="Birren B."/>
        </authorList>
    </citation>
    <scope>NUCLEOTIDE SEQUENCE [LARGE SCALE GENOMIC DNA]</scope>
    <source>
        <strain evidence="3">CBS 10435</strain>
    </source>
</reference>
<name>A0A1B9IH87_9TREE</name>
<organism evidence="2 3">
    <name type="scientific">Kwoniella mangroviensis CBS 10435</name>
    <dbReference type="NCBI Taxonomy" id="1331196"/>
    <lineage>
        <taxon>Eukaryota</taxon>
        <taxon>Fungi</taxon>
        <taxon>Dikarya</taxon>
        <taxon>Basidiomycota</taxon>
        <taxon>Agaricomycotina</taxon>
        <taxon>Tremellomycetes</taxon>
        <taxon>Tremellales</taxon>
        <taxon>Cryptococcaceae</taxon>
        <taxon>Kwoniella</taxon>
    </lineage>
</organism>
<evidence type="ECO:0000313" key="2">
    <source>
        <dbReference type="EMBL" id="OCF54986.1"/>
    </source>
</evidence>
<sequence>MSDQAQRTATTAPNNTADSAGTANWPVDLSSSPRPRRTDAWDPHTFPSFQGAMSASAENELTLAIQWIRHLNAESSTLERDSPASVIHDNYWDLWKSIGDKSSETLSTAQARTANQEDLIEEWNTLFSESTVAEAYPMNEDEFAEQYRQLLQLDAERTERLASAANKDDDSKAV</sequence>
<feature type="region of interest" description="Disordered" evidence="1">
    <location>
        <begin position="1"/>
        <end position="45"/>
    </location>
</feature>
<feature type="compositionally biased region" description="Polar residues" evidence="1">
    <location>
        <begin position="1"/>
        <end position="22"/>
    </location>
</feature>
<dbReference type="AlphaFoldDB" id="A0A1B9IH87"/>
<gene>
    <name evidence="2" type="ORF">L486_07642</name>
</gene>
<evidence type="ECO:0000313" key="3">
    <source>
        <dbReference type="Proteomes" id="UP000092583"/>
    </source>
</evidence>
<protein>
    <submittedName>
        <fullName evidence="2">Uncharacterized protein</fullName>
    </submittedName>
</protein>
<reference evidence="2 3" key="1">
    <citation type="submission" date="2013-07" db="EMBL/GenBank/DDBJ databases">
        <title>The Genome Sequence of Kwoniella mangroviensis CBS10435.</title>
        <authorList>
            <consortium name="The Broad Institute Genome Sequencing Platform"/>
            <person name="Cuomo C."/>
            <person name="Litvintseva A."/>
            <person name="Chen Y."/>
            <person name="Heitman J."/>
            <person name="Sun S."/>
            <person name="Springer D."/>
            <person name="Dromer F."/>
            <person name="Young S.K."/>
            <person name="Zeng Q."/>
            <person name="Gargeya S."/>
            <person name="Fitzgerald M."/>
            <person name="Abouelleil A."/>
            <person name="Alvarado L."/>
            <person name="Berlin A.M."/>
            <person name="Chapman S.B."/>
            <person name="Dewar J."/>
            <person name="Goldberg J."/>
            <person name="Griggs A."/>
            <person name="Gujja S."/>
            <person name="Hansen M."/>
            <person name="Howarth C."/>
            <person name="Imamovic A."/>
            <person name="Larimer J."/>
            <person name="McCowan C."/>
            <person name="Murphy C."/>
            <person name="Pearson M."/>
            <person name="Priest M."/>
            <person name="Roberts A."/>
            <person name="Saif S."/>
            <person name="Shea T."/>
            <person name="Sykes S."/>
            <person name="Wortman J."/>
            <person name="Nusbaum C."/>
            <person name="Birren B."/>
        </authorList>
    </citation>
    <scope>NUCLEOTIDE SEQUENCE [LARGE SCALE GENOMIC DNA]</scope>
    <source>
        <strain evidence="2 3">CBS 10435</strain>
    </source>
</reference>
<accession>A0A1B9IH87</accession>